<dbReference type="InterPro" id="IPR036514">
    <property type="entry name" value="SGNH_hydro_sf"/>
</dbReference>
<dbReference type="PANTHER" id="PTHR14209:SF19">
    <property type="entry name" value="ISOAMYL ACETATE-HYDROLYZING ESTERASE 1 HOMOLOG"/>
    <property type="match status" value="1"/>
</dbReference>
<organism evidence="4">
    <name type="scientific">Micromonas pusilla (strain CCMP1545)</name>
    <name type="common">Picoplanktonic green alga</name>
    <dbReference type="NCBI Taxonomy" id="564608"/>
    <lineage>
        <taxon>Eukaryota</taxon>
        <taxon>Viridiplantae</taxon>
        <taxon>Chlorophyta</taxon>
        <taxon>Mamiellophyceae</taxon>
        <taxon>Mamiellales</taxon>
        <taxon>Mamiellaceae</taxon>
        <taxon>Micromonas</taxon>
    </lineage>
</organism>
<dbReference type="Pfam" id="PF13472">
    <property type="entry name" value="Lipase_GDSL_2"/>
    <property type="match status" value="1"/>
</dbReference>
<dbReference type="EMBL" id="GG663746">
    <property type="protein sequence ID" value="EEH53265.1"/>
    <property type="molecule type" value="Genomic_DNA"/>
</dbReference>
<feature type="region of interest" description="Disordered" evidence="1">
    <location>
        <begin position="226"/>
        <end position="279"/>
    </location>
</feature>
<dbReference type="PANTHER" id="PTHR14209">
    <property type="entry name" value="ISOAMYL ACETATE-HYDROLYZING ESTERASE 1"/>
    <property type="match status" value="1"/>
</dbReference>
<dbReference type="SUPFAM" id="SSF52266">
    <property type="entry name" value="SGNH hydrolase"/>
    <property type="match status" value="1"/>
</dbReference>
<evidence type="ECO:0000256" key="1">
    <source>
        <dbReference type="SAM" id="MobiDB-lite"/>
    </source>
</evidence>
<dbReference type="GeneID" id="9687886"/>
<evidence type="ECO:0000313" key="3">
    <source>
        <dbReference type="EMBL" id="EEH53265.1"/>
    </source>
</evidence>
<dbReference type="STRING" id="564608.C1N3W6"/>
<name>C1N3W6_MICPC</name>
<feature type="compositionally biased region" description="Low complexity" evidence="1">
    <location>
        <begin position="249"/>
        <end position="258"/>
    </location>
</feature>
<dbReference type="CDD" id="cd01838">
    <property type="entry name" value="Isoamyl_acetate_hydrolase_like"/>
    <property type="match status" value="1"/>
</dbReference>
<gene>
    <name evidence="3" type="ORF">MICPUCDRAFT_52323</name>
</gene>
<dbReference type="InterPro" id="IPR013830">
    <property type="entry name" value="SGNH_hydro"/>
</dbReference>
<dbReference type="AlphaFoldDB" id="C1N3W6"/>
<protein>
    <submittedName>
        <fullName evidence="3">Predicted protein</fullName>
    </submittedName>
</protein>
<dbReference type="KEGG" id="mpp:MICPUCDRAFT_52323"/>
<dbReference type="RefSeq" id="XP_003062446.1">
    <property type="nucleotide sequence ID" value="XM_003062400.1"/>
</dbReference>
<proteinExistence type="predicted"/>
<feature type="compositionally biased region" description="Gly residues" evidence="1">
    <location>
        <begin position="270"/>
        <end position="279"/>
    </location>
</feature>
<dbReference type="OrthoDB" id="671439at2759"/>
<dbReference type="Proteomes" id="UP000001876">
    <property type="component" value="Unassembled WGS sequence"/>
</dbReference>
<evidence type="ECO:0000259" key="2">
    <source>
        <dbReference type="Pfam" id="PF13472"/>
    </source>
</evidence>
<dbReference type="InterPro" id="IPR045136">
    <property type="entry name" value="Iah1-like"/>
</dbReference>
<dbReference type="OMA" id="VIWPKVI"/>
<evidence type="ECO:0000313" key="4">
    <source>
        <dbReference type="Proteomes" id="UP000001876"/>
    </source>
</evidence>
<keyword evidence="4" id="KW-1185">Reference proteome</keyword>
<feature type="domain" description="SGNH hydrolase-type esterase" evidence="2">
    <location>
        <begin position="12"/>
        <end position="209"/>
    </location>
</feature>
<accession>C1N3W6</accession>
<dbReference type="eggNOG" id="KOG3035">
    <property type="taxonomic scope" value="Eukaryota"/>
</dbReference>
<sequence length="279" mass="30217">MGLTDRRRAIVIFGDSLTQRSFQPAGWGAALAMRYQRRVDVINRGYGGYNSRWCLAMVDELFPASARGRDKPLLVTVMLGTNDAALPEVEPAPTVPLEEYRSNLDAIVAKLKQRAEHVVVMTPPCMDEPGRLAYQRETYQDDAVGRLERTNANTRRYADAAMAVAMLHGVPCVDLFASTSDALESAAASTDGPTTLFDDGIHFNALGQEVVYASLVRVIESAPGLEDLDPEKMPPDWPFGPDLRANPDANAGEAAAAASRRRGRAWTGRARGGGSSPRG</sequence>
<dbReference type="Gene3D" id="3.40.50.1110">
    <property type="entry name" value="SGNH hydrolase"/>
    <property type="match status" value="1"/>
</dbReference>
<reference evidence="3 4" key="1">
    <citation type="journal article" date="2009" name="Science">
        <title>Green evolution and dynamic adaptations revealed by genomes of the marine picoeukaryotes Micromonas.</title>
        <authorList>
            <person name="Worden A.Z."/>
            <person name="Lee J.H."/>
            <person name="Mock T."/>
            <person name="Rouze P."/>
            <person name="Simmons M.P."/>
            <person name="Aerts A.L."/>
            <person name="Allen A.E."/>
            <person name="Cuvelier M.L."/>
            <person name="Derelle E."/>
            <person name="Everett M.V."/>
            <person name="Foulon E."/>
            <person name="Grimwood J."/>
            <person name="Gundlach H."/>
            <person name="Henrissat B."/>
            <person name="Napoli C."/>
            <person name="McDonald S.M."/>
            <person name="Parker M.S."/>
            <person name="Rombauts S."/>
            <person name="Salamov A."/>
            <person name="Von Dassow P."/>
            <person name="Badger J.H."/>
            <person name="Coutinho P.M."/>
            <person name="Demir E."/>
            <person name="Dubchak I."/>
            <person name="Gentemann C."/>
            <person name="Eikrem W."/>
            <person name="Gready J.E."/>
            <person name="John U."/>
            <person name="Lanier W."/>
            <person name="Lindquist E.A."/>
            <person name="Lucas S."/>
            <person name="Mayer K.F."/>
            <person name="Moreau H."/>
            <person name="Not F."/>
            <person name="Otillar R."/>
            <person name="Panaud O."/>
            <person name="Pangilinan J."/>
            <person name="Paulsen I."/>
            <person name="Piegu B."/>
            <person name="Poliakov A."/>
            <person name="Robbens S."/>
            <person name="Schmutz J."/>
            <person name="Toulza E."/>
            <person name="Wyss T."/>
            <person name="Zelensky A."/>
            <person name="Zhou K."/>
            <person name="Armbrust E.V."/>
            <person name="Bhattacharya D."/>
            <person name="Goodenough U.W."/>
            <person name="Van de Peer Y."/>
            <person name="Grigoriev I.V."/>
        </authorList>
    </citation>
    <scope>NUCLEOTIDE SEQUENCE [LARGE SCALE GENOMIC DNA]</scope>
    <source>
        <strain evidence="3 4">CCMP1545</strain>
    </source>
</reference>